<dbReference type="EC" id="4.2.1.96" evidence="3"/>
<dbReference type="GO" id="GO:0008124">
    <property type="term" value="F:4-alpha-hydroxytetrahydrobiopterin dehydratase activity"/>
    <property type="evidence" value="ECO:0007669"/>
    <property type="project" value="UniProtKB-EC"/>
</dbReference>
<protein>
    <recommendedName>
        <fullName evidence="3">4a-hydroxytetrahydrobiopterin dehydratase</fullName>
        <ecNumber evidence="3">4.2.1.96</ecNumber>
    </recommendedName>
    <alternativeName>
        <fullName evidence="5">4-alpha-hydroxy-tetrahydropterin dehydratase</fullName>
    </alternativeName>
</protein>
<keyword evidence="4" id="KW-0456">Lyase</keyword>
<organism evidence="7 8">
    <name type="scientific">Oryza sativa subsp. indica</name>
    <name type="common">Rice</name>
    <dbReference type="NCBI Taxonomy" id="39946"/>
    <lineage>
        <taxon>Eukaryota</taxon>
        <taxon>Viridiplantae</taxon>
        <taxon>Streptophyta</taxon>
        <taxon>Embryophyta</taxon>
        <taxon>Tracheophyta</taxon>
        <taxon>Spermatophyta</taxon>
        <taxon>Magnoliopsida</taxon>
        <taxon>Liliopsida</taxon>
        <taxon>Poales</taxon>
        <taxon>Poaceae</taxon>
        <taxon>BOP clade</taxon>
        <taxon>Oryzoideae</taxon>
        <taxon>Oryzeae</taxon>
        <taxon>Oryzinae</taxon>
        <taxon>Oryza</taxon>
        <taxon>Oryza sativa</taxon>
    </lineage>
</organism>
<evidence type="ECO:0000256" key="4">
    <source>
        <dbReference type="ARBA" id="ARBA00023239"/>
    </source>
</evidence>
<dbReference type="Proteomes" id="UP000007015">
    <property type="component" value="Chromosome 1"/>
</dbReference>
<gene>
    <name evidence="7" type="ORF">OsI_03156</name>
</gene>
<evidence type="ECO:0000313" key="7">
    <source>
        <dbReference type="EMBL" id="EEC71221.1"/>
    </source>
</evidence>
<accession>B8A794</accession>
<comment type="catalytic activity">
    <reaction evidence="1">
        <text>(4aS,6R)-4a-hydroxy-L-erythro-5,6,7,8-tetrahydrobiopterin = (6R)-L-erythro-6,7-dihydrobiopterin + H2O</text>
        <dbReference type="Rhea" id="RHEA:11920"/>
        <dbReference type="ChEBI" id="CHEBI:15377"/>
        <dbReference type="ChEBI" id="CHEBI:15642"/>
        <dbReference type="ChEBI" id="CHEBI:43120"/>
        <dbReference type="EC" id="4.2.1.96"/>
    </reaction>
</comment>
<name>B8A794_ORYSI</name>
<dbReference type="PANTHER" id="PTHR12599:SF0">
    <property type="entry name" value="PTERIN-4-ALPHA-CARBINOLAMINE DEHYDRATASE"/>
    <property type="match status" value="1"/>
</dbReference>
<dbReference type="HOGENOM" id="CLU_1162743_0_0_1"/>
<dbReference type="GO" id="GO:0005739">
    <property type="term" value="C:mitochondrion"/>
    <property type="evidence" value="ECO:0007669"/>
    <property type="project" value="TreeGrafter"/>
</dbReference>
<evidence type="ECO:0000313" key="8">
    <source>
        <dbReference type="Proteomes" id="UP000007015"/>
    </source>
</evidence>
<keyword evidence="8" id="KW-1185">Reference proteome</keyword>
<dbReference type="PANTHER" id="PTHR12599">
    <property type="entry name" value="PTERIN-4-ALPHA-CARBINOLAMINE DEHYDRATASE"/>
    <property type="match status" value="1"/>
</dbReference>
<feature type="region of interest" description="Disordered" evidence="6">
    <location>
        <begin position="209"/>
        <end position="239"/>
    </location>
</feature>
<dbReference type="GO" id="GO:0006729">
    <property type="term" value="P:tetrahydrobiopterin biosynthetic process"/>
    <property type="evidence" value="ECO:0007669"/>
    <property type="project" value="InterPro"/>
</dbReference>
<dbReference type="Gramene" id="BGIOSGA004153-TA">
    <property type="protein sequence ID" value="BGIOSGA004153-PA"/>
    <property type="gene ID" value="BGIOSGA004153"/>
</dbReference>
<evidence type="ECO:0000256" key="6">
    <source>
        <dbReference type="SAM" id="MobiDB-lite"/>
    </source>
</evidence>
<evidence type="ECO:0000256" key="2">
    <source>
        <dbReference type="ARBA" id="ARBA00006472"/>
    </source>
</evidence>
<comment type="similarity">
    <text evidence="2">Belongs to the pterin-4-alpha-carbinolamine dehydratase family.</text>
</comment>
<evidence type="ECO:0000256" key="1">
    <source>
        <dbReference type="ARBA" id="ARBA00001554"/>
    </source>
</evidence>
<sequence length="239" mass="26420">MTQRMELQEGVVLGGGISFSTGPDDMRLILTLAAAGKRYLRAHRVTVLDLTDACSWRPIMCSSPPPPAAPHRCRTLRPPGPRQRPPRCRHLVLGSGIARCSFPVKDGRELAKKICVPCNSKDIHAMPEDSAKKMLEQVGGWELATEGDILKLHRAWKVKNFVKGLEFLQLVAAVAEEEGHHPDLHLVGWNNVKIDVWTHSVMCDQLMPVTGDSDSDQPVPTRCKQARDSVRRAKGKGTT</sequence>
<dbReference type="InterPro" id="IPR001533">
    <property type="entry name" value="Pterin_deHydtase"/>
</dbReference>
<dbReference type="Gene3D" id="3.30.1360.20">
    <property type="entry name" value="Transcriptional coactivator/pterin dehydratase"/>
    <property type="match status" value="1"/>
</dbReference>
<dbReference type="InterPro" id="IPR036428">
    <property type="entry name" value="PCD_sf"/>
</dbReference>
<evidence type="ECO:0000256" key="3">
    <source>
        <dbReference type="ARBA" id="ARBA00013252"/>
    </source>
</evidence>
<dbReference type="SUPFAM" id="SSF55248">
    <property type="entry name" value="PCD-like"/>
    <property type="match status" value="1"/>
</dbReference>
<proteinExistence type="inferred from homology"/>
<dbReference type="STRING" id="39946.B8A794"/>
<evidence type="ECO:0000256" key="5">
    <source>
        <dbReference type="ARBA" id="ARBA00030497"/>
    </source>
</evidence>
<dbReference type="Pfam" id="PF01329">
    <property type="entry name" value="Pterin_4a"/>
    <property type="match status" value="1"/>
</dbReference>
<dbReference type="EMBL" id="CM000126">
    <property type="protein sequence ID" value="EEC71221.1"/>
    <property type="molecule type" value="Genomic_DNA"/>
</dbReference>
<reference evidence="7 8" key="1">
    <citation type="journal article" date="2005" name="PLoS Biol.">
        <title>The genomes of Oryza sativa: a history of duplications.</title>
        <authorList>
            <person name="Yu J."/>
            <person name="Wang J."/>
            <person name="Lin W."/>
            <person name="Li S."/>
            <person name="Li H."/>
            <person name="Zhou J."/>
            <person name="Ni P."/>
            <person name="Dong W."/>
            <person name="Hu S."/>
            <person name="Zeng C."/>
            <person name="Zhang J."/>
            <person name="Zhang Y."/>
            <person name="Li R."/>
            <person name="Xu Z."/>
            <person name="Li S."/>
            <person name="Li X."/>
            <person name="Zheng H."/>
            <person name="Cong L."/>
            <person name="Lin L."/>
            <person name="Yin J."/>
            <person name="Geng J."/>
            <person name="Li G."/>
            <person name="Shi J."/>
            <person name="Liu J."/>
            <person name="Lv H."/>
            <person name="Li J."/>
            <person name="Wang J."/>
            <person name="Deng Y."/>
            <person name="Ran L."/>
            <person name="Shi X."/>
            <person name="Wang X."/>
            <person name="Wu Q."/>
            <person name="Li C."/>
            <person name="Ren X."/>
            <person name="Wang J."/>
            <person name="Wang X."/>
            <person name="Li D."/>
            <person name="Liu D."/>
            <person name="Zhang X."/>
            <person name="Ji Z."/>
            <person name="Zhao W."/>
            <person name="Sun Y."/>
            <person name="Zhang Z."/>
            <person name="Bao J."/>
            <person name="Han Y."/>
            <person name="Dong L."/>
            <person name="Ji J."/>
            <person name="Chen P."/>
            <person name="Wu S."/>
            <person name="Liu J."/>
            <person name="Xiao Y."/>
            <person name="Bu D."/>
            <person name="Tan J."/>
            <person name="Yang L."/>
            <person name="Ye C."/>
            <person name="Zhang J."/>
            <person name="Xu J."/>
            <person name="Zhou Y."/>
            <person name="Yu Y."/>
            <person name="Zhang B."/>
            <person name="Zhuang S."/>
            <person name="Wei H."/>
            <person name="Liu B."/>
            <person name="Lei M."/>
            <person name="Yu H."/>
            <person name="Li Y."/>
            <person name="Xu H."/>
            <person name="Wei S."/>
            <person name="He X."/>
            <person name="Fang L."/>
            <person name="Zhang Z."/>
            <person name="Zhang Y."/>
            <person name="Huang X."/>
            <person name="Su Z."/>
            <person name="Tong W."/>
            <person name="Li J."/>
            <person name="Tong Z."/>
            <person name="Li S."/>
            <person name="Ye J."/>
            <person name="Wang L."/>
            <person name="Fang L."/>
            <person name="Lei T."/>
            <person name="Chen C."/>
            <person name="Chen H."/>
            <person name="Xu Z."/>
            <person name="Li H."/>
            <person name="Huang H."/>
            <person name="Zhang F."/>
            <person name="Xu H."/>
            <person name="Li N."/>
            <person name="Zhao C."/>
            <person name="Li S."/>
            <person name="Dong L."/>
            <person name="Huang Y."/>
            <person name="Li L."/>
            <person name="Xi Y."/>
            <person name="Qi Q."/>
            <person name="Li W."/>
            <person name="Zhang B."/>
            <person name="Hu W."/>
            <person name="Zhang Y."/>
            <person name="Tian X."/>
            <person name="Jiao Y."/>
            <person name="Liang X."/>
            <person name="Jin J."/>
            <person name="Gao L."/>
            <person name="Zheng W."/>
            <person name="Hao B."/>
            <person name="Liu S."/>
            <person name="Wang W."/>
            <person name="Yuan L."/>
            <person name="Cao M."/>
            <person name="McDermott J."/>
            <person name="Samudrala R."/>
            <person name="Wang J."/>
            <person name="Wong G.K."/>
            <person name="Yang H."/>
        </authorList>
    </citation>
    <scope>NUCLEOTIDE SEQUENCE [LARGE SCALE GENOMIC DNA]</scope>
    <source>
        <strain evidence="8">cv. 93-11</strain>
    </source>
</reference>
<dbReference type="AlphaFoldDB" id="B8A794"/>